<keyword evidence="3 9" id="KW-1133">Transmembrane helix</keyword>
<dbReference type="Gene3D" id="1.20.1070.10">
    <property type="entry name" value="Rhodopsin 7-helix transmembrane proteins"/>
    <property type="match status" value="2"/>
</dbReference>
<feature type="domain" description="G-protein coupled receptors family 1 profile" evidence="10">
    <location>
        <begin position="123"/>
        <end position="214"/>
    </location>
</feature>
<keyword evidence="5 9" id="KW-0472">Membrane</keyword>
<evidence type="ECO:0000256" key="2">
    <source>
        <dbReference type="ARBA" id="ARBA00022692"/>
    </source>
</evidence>
<feature type="compositionally biased region" description="Polar residues" evidence="8">
    <location>
        <begin position="262"/>
        <end position="287"/>
    </location>
</feature>
<evidence type="ECO:0000256" key="8">
    <source>
        <dbReference type="SAM" id="MobiDB-lite"/>
    </source>
</evidence>
<keyword evidence="12" id="KW-1185">Reference proteome</keyword>
<evidence type="ECO:0000256" key="5">
    <source>
        <dbReference type="ARBA" id="ARBA00023136"/>
    </source>
</evidence>
<protein>
    <recommendedName>
        <fullName evidence="10">G-protein coupled receptors family 1 profile domain-containing protein</fullName>
    </recommendedName>
</protein>
<accession>A0ABN8P8M2</accession>
<evidence type="ECO:0000256" key="7">
    <source>
        <dbReference type="ARBA" id="ARBA00023224"/>
    </source>
</evidence>
<feature type="transmembrane region" description="Helical" evidence="9">
    <location>
        <begin position="43"/>
        <end position="64"/>
    </location>
</feature>
<evidence type="ECO:0000259" key="10">
    <source>
        <dbReference type="PROSITE" id="PS50262"/>
    </source>
</evidence>
<organism evidence="11 12">
    <name type="scientific">Porites lobata</name>
    <dbReference type="NCBI Taxonomy" id="104759"/>
    <lineage>
        <taxon>Eukaryota</taxon>
        <taxon>Metazoa</taxon>
        <taxon>Cnidaria</taxon>
        <taxon>Anthozoa</taxon>
        <taxon>Hexacorallia</taxon>
        <taxon>Scleractinia</taxon>
        <taxon>Fungiina</taxon>
        <taxon>Poritidae</taxon>
        <taxon>Porites</taxon>
    </lineage>
</organism>
<keyword evidence="4" id="KW-0297">G-protein coupled receptor</keyword>
<evidence type="ECO:0000256" key="1">
    <source>
        <dbReference type="ARBA" id="ARBA00004141"/>
    </source>
</evidence>
<dbReference type="PROSITE" id="PS50262">
    <property type="entry name" value="G_PROTEIN_RECEP_F1_2"/>
    <property type="match status" value="1"/>
</dbReference>
<evidence type="ECO:0000256" key="6">
    <source>
        <dbReference type="ARBA" id="ARBA00023170"/>
    </source>
</evidence>
<feature type="transmembrane region" description="Helical" evidence="9">
    <location>
        <begin position="113"/>
        <end position="136"/>
    </location>
</feature>
<dbReference type="InterPro" id="IPR050125">
    <property type="entry name" value="GPCR_opsins"/>
</dbReference>
<sequence length="391" mass="43328">MALNGSETPPSTNSSAILTSVVSCVQEPNTKWDLNYTTRLGKAVVISAASPLTVLFNTLVMIILKKREVSVQRRSNILLFSLAITDLLVGFPIPSPKSGTTLLFILDFVKGLLNLLAVICFPVLILYFYLMVYLGIRKRRKSIVNQVTAMAKLKFESKVTKTCAMITFALFIAVAPEILSLVFSLIASPEFMFWLSQLSDMMLQLNSLFTPLIYWLTDKRYWNALLDLLKIKRPQAIQPANGVIRELSEIKNDQVREPDVVQKQQIRSSRSASCSGLPSSSQLNHSGTEGRYKRRKVTGKTVSASFDVSAGYDVSETGTYTVAVDTYIEYVEINVKGNGKPPIPKRAEHLSSLLVMFNVTENPSRKTLGEKARSLEANGLGKRSQIGKCSS</sequence>
<evidence type="ECO:0000313" key="11">
    <source>
        <dbReference type="EMBL" id="CAH3134562.1"/>
    </source>
</evidence>
<comment type="subcellular location">
    <subcellularLocation>
        <location evidence="1">Membrane</location>
        <topology evidence="1">Multi-pass membrane protein</topology>
    </subcellularLocation>
</comment>
<comment type="caution">
    <text evidence="11">The sequence shown here is derived from an EMBL/GenBank/DDBJ whole genome shotgun (WGS) entry which is preliminary data.</text>
</comment>
<dbReference type="SUPFAM" id="SSF81321">
    <property type="entry name" value="Family A G protein-coupled receptor-like"/>
    <property type="match status" value="1"/>
</dbReference>
<evidence type="ECO:0000313" key="12">
    <source>
        <dbReference type="Proteomes" id="UP001159405"/>
    </source>
</evidence>
<gene>
    <name evidence="11" type="ORF">PLOB_00037428</name>
</gene>
<keyword evidence="2 9" id="KW-0812">Transmembrane</keyword>
<evidence type="ECO:0000256" key="9">
    <source>
        <dbReference type="SAM" id="Phobius"/>
    </source>
</evidence>
<feature type="transmembrane region" description="Helical" evidence="9">
    <location>
        <begin position="76"/>
        <end position="93"/>
    </location>
</feature>
<keyword evidence="6" id="KW-0675">Receptor</keyword>
<feature type="region of interest" description="Disordered" evidence="8">
    <location>
        <begin position="259"/>
        <end position="296"/>
    </location>
</feature>
<dbReference type="Proteomes" id="UP001159405">
    <property type="component" value="Unassembled WGS sequence"/>
</dbReference>
<evidence type="ECO:0000256" key="3">
    <source>
        <dbReference type="ARBA" id="ARBA00022989"/>
    </source>
</evidence>
<dbReference type="EMBL" id="CALNXK010000054">
    <property type="protein sequence ID" value="CAH3134562.1"/>
    <property type="molecule type" value="Genomic_DNA"/>
</dbReference>
<reference evidence="11 12" key="1">
    <citation type="submission" date="2022-05" db="EMBL/GenBank/DDBJ databases">
        <authorList>
            <consortium name="Genoscope - CEA"/>
            <person name="William W."/>
        </authorList>
    </citation>
    <scope>NUCLEOTIDE SEQUENCE [LARGE SCALE GENOMIC DNA]</scope>
</reference>
<keyword evidence="7" id="KW-0807">Transducer</keyword>
<feature type="transmembrane region" description="Helical" evidence="9">
    <location>
        <begin position="162"/>
        <end position="187"/>
    </location>
</feature>
<evidence type="ECO:0000256" key="4">
    <source>
        <dbReference type="ARBA" id="ARBA00023040"/>
    </source>
</evidence>
<proteinExistence type="predicted"/>
<dbReference type="InterPro" id="IPR017452">
    <property type="entry name" value="GPCR_Rhodpsn_7TM"/>
</dbReference>
<dbReference type="PANTHER" id="PTHR24240">
    <property type="entry name" value="OPSIN"/>
    <property type="match status" value="1"/>
</dbReference>
<name>A0ABN8P8M2_9CNID</name>